<protein>
    <submittedName>
        <fullName evidence="7">MBL fold metallo-hydrolase</fullName>
    </submittedName>
</protein>
<keyword evidence="3" id="KW-0378">Hydrolase</keyword>
<dbReference type="Pfam" id="PF00753">
    <property type="entry name" value="Lactamase_B"/>
    <property type="match status" value="1"/>
</dbReference>
<keyword evidence="4" id="KW-0862">Zinc</keyword>
<evidence type="ECO:0000256" key="3">
    <source>
        <dbReference type="ARBA" id="ARBA00022801"/>
    </source>
</evidence>
<evidence type="ECO:0000256" key="2">
    <source>
        <dbReference type="ARBA" id="ARBA00022723"/>
    </source>
</evidence>
<reference evidence="7 8" key="1">
    <citation type="submission" date="2021-12" db="EMBL/GenBank/DDBJ databases">
        <title>Discovery of the Pendulisporaceae a myxobacterial family with distinct sporulation behavior and unique specialized metabolism.</title>
        <authorList>
            <person name="Garcia R."/>
            <person name="Popoff A."/>
            <person name="Bader C.D."/>
            <person name="Loehr J."/>
            <person name="Walesch S."/>
            <person name="Walt C."/>
            <person name="Boldt J."/>
            <person name="Bunk B."/>
            <person name="Haeckl F.J.F.P.J."/>
            <person name="Gunesch A.P."/>
            <person name="Birkelbach J."/>
            <person name="Nuebel U."/>
            <person name="Pietschmann T."/>
            <person name="Bach T."/>
            <person name="Mueller R."/>
        </authorList>
    </citation>
    <scope>NUCLEOTIDE SEQUENCE [LARGE SCALE GENOMIC DNA]</scope>
    <source>
        <strain evidence="7 8">MSr11954</strain>
    </source>
</reference>
<gene>
    <name evidence="7" type="ORF">LZC94_12845</name>
</gene>
<dbReference type="CDD" id="cd07720">
    <property type="entry name" value="OPHC2-like_MBL-fold"/>
    <property type="match status" value="1"/>
</dbReference>
<feature type="domain" description="Metallo-beta-lactamase" evidence="6">
    <location>
        <begin position="99"/>
        <end position="304"/>
    </location>
</feature>
<evidence type="ECO:0000313" key="7">
    <source>
        <dbReference type="EMBL" id="WXB18135.1"/>
    </source>
</evidence>
<dbReference type="SMART" id="SM00849">
    <property type="entry name" value="Lactamase_B"/>
    <property type="match status" value="1"/>
</dbReference>
<dbReference type="PANTHER" id="PTHR42978">
    <property type="entry name" value="QUORUM-QUENCHING LACTONASE YTNP-RELATED-RELATED"/>
    <property type="match status" value="1"/>
</dbReference>
<feature type="chain" id="PRO_5045860403" evidence="5">
    <location>
        <begin position="28"/>
        <end position="334"/>
    </location>
</feature>
<organism evidence="7 8">
    <name type="scientific">Pendulispora albinea</name>
    <dbReference type="NCBI Taxonomy" id="2741071"/>
    <lineage>
        <taxon>Bacteria</taxon>
        <taxon>Pseudomonadati</taxon>
        <taxon>Myxococcota</taxon>
        <taxon>Myxococcia</taxon>
        <taxon>Myxococcales</taxon>
        <taxon>Sorangiineae</taxon>
        <taxon>Pendulisporaceae</taxon>
        <taxon>Pendulispora</taxon>
    </lineage>
</organism>
<feature type="signal peptide" evidence="5">
    <location>
        <begin position="1"/>
        <end position="27"/>
    </location>
</feature>
<evidence type="ECO:0000256" key="1">
    <source>
        <dbReference type="ARBA" id="ARBA00007749"/>
    </source>
</evidence>
<keyword evidence="5" id="KW-0732">Signal</keyword>
<evidence type="ECO:0000256" key="4">
    <source>
        <dbReference type="ARBA" id="ARBA00022833"/>
    </source>
</evidence>
<dbReference type="Proteomes" id="UP001370348">
    <property type="component" value="Chromosome"/>
</dbReference>
<evidence type="ECO:0000313" key="8">
    <source>
        <dbReference type="Proteomes" id="UP001370348"/>
    </source>
</evidence>
<dbReference type="InterPro" id="IPR036866">
    <property type="entry name" value="RibonucZ/Hydroxyglut_hydro"/>
</dbReference>
<dbReference type="SUPFAM" id="SSF56281">
    <property type="entry name" value="Metallo-hydrolase/oxidoreductase"/>
    <property type="match status" value="1"/>
</dbReference>
<dbReference type="InterPro" id="IPR001279">
    <property type="entry name" value="Metallo-B-lactamas"/>
</dbReference>
<dbReference type="PANTHER" id="PTHR42978:SF6">
    <property type="entry name" value="QUORUM-QUENCHING LACTONASE YTNP-RELATED"/>
    <property type="match status" value="1"/>
</dbReference>
<keyword evidence="2" id="KW-0479">Metal-binding</keyword>
<dbReference type="InterPro" id="IPR051013">
    <property type="entry name" value="MBL_superfamily_lactonases"/>
</dbReference>
<comment type="similarity">
    <text evidence="1">Belongs to the metallo-beta-lactamase superfamily.</text>
</comment>
<keyword evidence="8" id="KW-1185">Reference proteome</keyword>
<accession>A0ABZ2M6R3</accession>
<dbReference type="Gene3D" id="3.60.15.10">
    <property type="entry name" value="Ribonuclease Z/Hydroxyacylglutathione hydrolase-like"/>
    <property type="match status" value="1"/>
</dbReference>
<evidence type="ECO:0000256" key="5">
    <source>
        <dbReference type="SAM" id="SignalP"/>
    </source>
</evidence>
<name>A0ABZ2M6R3_9BACT</name>
<dbReference type="RefSeq" id="WP_394827776.1">
    <property type="nucleotide sequence ID" value="NZ_CP089984.1"/>
</dbReference>
<sequence length="334" mass="36243">MMTKSRIGLFGLALAFALAAHPAKVEAQSTASAPATPSYNKPRLQVPGVYRFDVGDLHLTALSDGSVAQDLHQLLTNTTPGEVDRWLHRSYLTNPVEASINVYVIESGPRLVLVDTGAGELFGPGNGGKLVSSLAAAGFRPQQITDILITHVHSDHIGGLMADGNLVFPNATVHVAKADVDFFLDRSNAARTGYDIKYFDQAIKILKPYVDLGKVRTFRWTTEVLPGITASLHPGHTPGTAFFVAESRGEKICFIGDIIHVAAVQFPRPNITITYDLDPRNAAWVRAQNFPIFARERVLIGAPHLSFPGVGHIRGEGDGGYSWVPVDYTNRQVK</sequence>
<evidence type="ECO:0000259" key="6">
    <source>
        <dbReference type="SMART" id="SM00849"/>
    </source>
</evidence>
<dbReference type="EMBL" id="CP089984">
    <property type="protein sequence ID" value="WXB18135.1"/>
    <property type="molecule type" value="Genomic_DNA"/>
</dbReference>
<proteinExistence type="inferred from homology"/>